<gene>
    <name evidence="5" type="ORF">EHW97_02915</name>
</gene>
<dbReference type="AlphaFoldDB" id="A0A3N6WPK6"/>
<keyword evidence="2" id="KW-0560">Oxidoreductase</keyword>
<evidence type="ECO:0000313" key="5">
    <source>
        <dbReference type="EMBL" id="RQN09220.1"/>
    </source>
</evidence>
<dbReference type="OrthoDB" id="9786503at2"/>
<comment type="catalytic activity">
    <reaction evidence="3">
        <text>[thioredoxin]-dithiol + NADP(+) = [thioredoxin]-disulfide + NADPH + H(+)</text>
        <dbReference type="Rhea" id="RHEA:20345"/>
        <dbReference type="Rhea" id="RHEA-COMP:10698"/>
        <dbReference type="Rhea" id="RHEA-COMP:10700"/>
        <dbReference type="ChEBI" id="CHEBI:15378"/>
        <dbReference type="ChEBI" id="CHEBI:29950"/>
        <dbReference type="ChEBI" id="CHEBI:50058"/>
        <dbReference type="ChEBI" id="CHEBI:57783"/>
        <dbReference type="ChEBI" id="CHEBI:58349"/>
        <dbReference type="EC" id="1.8.1.9"/>
    </reaction>
</comment>
<evidence type="ECO:0000313" key="6">
    <source>
        <dbReference type="Proteomes" id="UP000275225"/>
    </source>
</evidence>
<dbReference type="PRINTS" id="PR00368">
    <property type="entry name" value="FADPNR"/>
</dbReference>
<protein>
    <submittedName>
        <fullName evidence="5">NAD(P)/FAD-dependent oxidoreductase</fullName>
    </submittedName>
</protein>
<sequence length="319" mass="34067">MNQNQQYDVVVIGGGPAGLAAAVALARSLRSVVVIDAGEPRNAPAHGVHNFLSREGMPPTEVLAHGRREAEEYGVTFLDGRAVEAAREGSEFGVRLEDGTEVRGRRLLLTSGLVDELPDVPGVQRFWGSSVLHCPYCHGWEARGQHIGILGRAAASLHQVLLFRQLSEYITLFLHEMEPLTDEQAEQLSALGVRVVEGRVERLSDDGERLRGVVLADGTEVEVDAVTVAPRFVARGELHEQLGGSLEAHPGGFGDLIPIDPTGRTQVDGVWAAGNASDLGSMVVAAAGSGLTTAAQINADLAHEDTDLAVQRHRQLLVK</sequence>
<keyword evidence="6" id="KW-1185">Reference proteome</keyword>
<dbReference type="RefSeq" id="WP_124235679.1">
    <property type="nucleotide sequence ID" value="NZ_JBHUFI010000009.1"/>
</dbReference>
<evidence type="ECO:0000256" key="2">
    <source>
        <dbReference type="ARBA" id="ARBA00023002"/>
    </source>
</evidence>
<dbReference type="SUPFAM" id="SSF51905">
    <property type="entry name" value="FAD/NAD(P)-binding domain"/>
    <property type="match status" value="1"/>
</dbReference>
<dbReference type="InterPro" id="IPR023753">
    <property type="entry name" value="FAD/NAD-binding_dom"/>
</dbReference>
<dbReference type="InterPro" id="IPR050097">
    <property type="entry name" value="Ferredoxin-NADP_redctase_2"/>
</dbReference>
<evidence type="ECO:0000256" key="1">
    <source>
        <dbReference type="ARBA" id="ARBA00022630"/>
    </source>
</evidence>
<dbReference type="PRINTS" id="PR00469">
    <property type="entry name" value="PNDRDTASEII"/>
</dbReference>
<evidence type="ECO:0000259" key="4">
    <source>
        <dbReference type="Pfam" id="PF07992"/>
    </source>
</evidence>
<organism evidence="5 6">
    <name type="scientific">Aeromicrobium camelliae</name>
    <dbReference type="NCBI Taxonomy" id="1538144"/>
    <lineage>
        <taxon>Bacteria</taxon>
        <taxon>Bacillati</taxon>
        <taxon>Actinomycetota</taxon>
        <taxon>Actinomycetes</taxon>
        <taxon>Propionibacteriales</taxon>
        <taxon>Nocardioidaceae</taxon>
        <taxon>Aeromicrobium</taxon>
    </lineage>
</organism>
<dbReference type="InterPro" id="IPR036188">
    <property type="entry name" value="FAD/NAD-bd_sf"/>
</dbReference>
<comment type="caution">
    <text evidence="5">The sequence shown here is derived from an EMBL/GenBank/DDBJ whole genome shotgun (WGS) entry which is preliminary data.</text>
</comment>
<dbReference type="PANTHER" id="PTHR48105">
    <property type="entry name" value="THIOREDOXIN REDUCTASE 1-RELATED-RELATED"/>
    <property type="match status" value="1"/>
</dbReference>
<keyword evidence="1" id="KW-0285">Flavoprotein</keyword>
<proteinExistence type="predicted"/>
<dbReference type="EMBL" id="RQJX01000003">
    <property type="protein sequence ID" value="RQN09220.1"/>
    <property type="molecule type" value="Genomic_DNA"/>
</dbReference>
<evidence type="ECO:0000256" key="3">
    <source>
        <dbReference type="ARBA" id="ARBA00048132"/>
    </source>
</evidence>
<name>A0A3N6WPK6_9ACTN</name>
<accession>A0A3N6WPK6</accession>
<feature type="domain" description="FAD/NAD(P)-binding" evidence="4">
    <location>
        <begin position="7"/>
        <end position="286"/>
    </location>
</feature>
<reference evidence="5 6" key="1">
    <citation type="submission" date="2018-11" db="EMBL/GenBank/DDBJ databases">
        <authorList>
            <person name="Li F."/>
        </authorList>
    </citation>
    <scope>NUCLEOTIDE SEQUENCE [LARGE SCALE GENOMIC DNA]</scope>
    <source>
        <strain evidence="5 6">YS17T</strain>
    </source>
</reference>
<dbReference type="Pfam" id="PF07992">
    <property type="entry name" value="Pyr_redox_2"/>
    <property type="match status" value="1"/>
</dbReference>
<dbReference type="Gene3D" id="3.50.50.60">
    <property type="entry name" value="FAD/NAD(P)-binding domain"/>
    <property type="match status" value="2"/>
</dbReference>
<dbReference type="Proteomes" id="UP000275225">
    <property type="component" value="Unassembled WGS sequence"/>
</dbReference>
<dbReference type="GO" id="GO:0004791">
    <property type="term" value="F:thioredoxin-disulfide reductase (NADPH) activity"/>
    <property type="evidence" value="ECO:0007669"/>
    <property type="project" value="UniProtKB-EC"/>
</dbReference>